<dbReference type="AlphaFoldDB" id="A0A974XGP1"/>
<evidence type="ECO:0000313" key="3">
    <source>
        <dbReference type="Proteomes" id="UP000663499"/>
    </source>
</evidence>
<sequence length="86" mass="9436">MRVNGSKGLFIFILLFSLIAGTFIGELLGPTIPIFARGFDLSLFNQGSGSWIVDLHSIKLNLGLYMKLNLGSILFLIAAIAVFYKK</sequence>
<reference evidence="2" key="1">
    <citation type="submission" date="2021-03" db="EMBL/GenBank/DDBJ databases">
        <title>Alkalibacter marinus sp. nov., isolated from tidal flat sediment.</title>
        <authorList>
            <person name="Namirimu T."/>
            <person name="Yang J.-A."/>
            <person name="Yang S.-H."/>
            <person name="Kim Y.-J."/>
            <person name="Kwon K.K."/>
        </authorList>
    </citation>
    <scope>NUCLEOTIDE SEQUENCE</scope>
    <source>
        <strain evidence="2">ES005</strain>
    </source>
</reference>
<dbReference type="EMBL" id="CP071444">
    <property type="protein sequence ID" value="QSX07983.1"/>
    <property type="molecule type" value="Genomic_DNA"/>
</dbReference>
<protein>
    <submittedName>
        <fullName evidence="2">DUF4321 domain-containing protein</fullName>
    </submittedName>
</protein>
<keyword evidence="3" id="KW-1185">Reference proteome</keyword>
<proteinExistence type="predicted"/>
<accession>A0A974XGP1</accession>
<feature type="transmembrane region" description="Helical" evidence="1">
    <location>
        <begin position="62"/>
        <end position="84"/>
    </location>
</feature>
<keyword evidence="1" id="KW-0812">Transmembrane</keyword>
<keyword evidence="1" id="KW-0472">Membrane</keyword>
<name>A0A974XGP1_9FIRM</name>
<keyword evidence="1" id="KW-1133">Transmembrane helix</keyword>
<gene>
    <name evidence="2" type="ORF">J0B03_09240</name>
</gene>
<evidence type="ECO:0000313" key="2">
    <source>
        <dbReference type="EMBL" id="QSX07983.1"/>
    </source>
</evidence>
<organism evidence="2 3">
    <name type="scientific">Alkalibacter rhizosphaerae</name>
    <dbReference type="NCBI Taxonomy" id="2815577"/>
    <lineage>
        <taxon>Bacteria</taxon>
        <taxon>Bacillati</taxon>
        <taxon>Bacillota</taxon>
        <taxon>Clostridia</taxon>
        <taxon>Eubacteriales</taxon>
        <taxon>Eubacteriaceae</taxon>
        <taxon>Alkalibacter</taxon>
    </lineage>
</organism>
<dbReference type="RefSeq" id="WP_207299325.1">
    <property type="nucleotide sequence ID" value="NZ_CP071444.1"/>
</dbReference>
<evidence type="ECO:0000256" key="1">
    <source>
        <dbReference type="SAM" id="Phobius"/>
    </source>
</evidence>
<dbReference type="KEGG" id="alka:J0B03_09240"/>
<dbReference type="Proteomes" id="UP000663499">
    <property type="component" value="Chromosome"/>
</dbReference>